<dbReference type="InterPro" id="IPR002577">
    <property type="entry name" value="HTH_HxlR"/>
</dbReference>
<dbReference type="AlphaFoldDB" id="A0A4Y8MX08"/>
<evidence type="ECO:0000313" key="5">
    <source>
        <dbReference type="EMBL" id="TFE41915.1"/>
    </source>
</evidence>
<keyword evidence="1" id="KW-0805">Transcription regulation</keyword>
<sequence>MRTPRIPDPRICSIDAALKIIGEKWTLLAIREISVGERRFDDIVFNTGAPRDILASRLKSLETAGVIRKITYTEKPVRYEYQLSEAGEQLFVVLEAIREWGDRFARTDSENIVNFYHSCGAKLETVLRCEECGEIINAHNVHRDRDVHRSEVLTDENSKRSR</sequence>
<dbReference type="InterPro" id="IPR036388">
    <property type="entry name" value="WH-like_DNA-bd_sf"/>
</dbReference>
<comment type="caution">
    <text evidence="5">The sequence shown here is derived from an EMBL/GenBank/DDBJ whole genome shotgun (WGS) entry which is preliminary data.</text>
</comment>
<keyword evidence="2" id="KW-0238">DNA-binding</keyword>
<evidence type="ECO:0000256" key="2">
    <source>
        <dbReference type="ARBA" id="ARBA00023125"/>
    </source>
</evidence>
<protein>
    <submittedName>
        <fullName evidence="5">Transcriptional regulator</fullName>
    </submittedName>
</protein>
<accession>A0A4Y8MX08</accession>
<dbReference type="RefSeq" id="WP_134465192.1">
    <property type="nucleotide sequence ID" value="NZ_JBHMFL010000064.1"/>
</dbReference>
<reference evidence="5 6" key="1">
    <citation type="submission" date="2019-03" db="EMBL/GenBank/DDBJ databases">
        <title>Complete Genome Sequence of Paraburkholderia dipogonis ICMP 19430T, a Nitrogen-fixing Symbiont of the South African Invasive Legume Dipogon lignosus in New Zealand.</title>
        <authorList>
            <person name="De Meyer S.E."/>
        </authorList>
    </citation>
    <scope>NUCLEOTIDE SEQUENCE [LARGE SCALE GENOMIC DNA]</scope>
    <source>
        <strain evidence="5 6">ICMP 19430</strain>
    </source>
</reference>
<organism evidence="5 6">
    <name type="scientific">Paraburkholderia dipogonis</name>
    <dbReference type="NCBI Taxonomy" id="1211383"/>
    <lineage>
        <taxon>Bacteria</taxon>
        <taxon>Pseudomonadati</taxon>
        <taxon>Pseudomonadota</taxon>
        <taxon>Betaproteobacteria</taxon>
        <taxon>Burkholderiales</taxon>
        <taxon>Burkholderiaceae</taxon>
        <taxon>Paraburkholderia</taxon>
    </lineage>
</organism>
<keyword evidence="3" id="KW-0804">Transcription</keyword>
<dbReference type="PROSITE" id="PS51118">
    <property type="entry name" value="HTH_HXLR"/>
    <property type="match status" value="1"/>
</dbReference>
<dbReference type="PANTHER" id="PTHR33204">
    <property type="entry name" value="TRANSCRIPTIONAL REGULATOR, MARR FAMILY"/>
    <property type="match status" value="1"/>
</dbReference>
<dbReference type="InterPro" id="IPR036390">
    <property type="entry name" value="WH_DNA-bd_sf"/>
</dbReference>
<evidence type="ECO:0000256" key="3">
    <source>
        <dbReference type="ARBA" id="ARBA00023163"/>
    </source>
</evidence>
<evidence type="ECO:0000313" key="6">
    <source>
        <dbReference type="Proteomes" id="UP000297385"/>
    </source>
</evidence>
<evidence type="ECO:0000256" key="1">
    <source>
        <dbReference type="ARBA" id="ARBA00023015"/>
    </source>
</evidence>
<dbReference type="PANTHER" id="PTHR33204:SF18">
    <property type="entry name" value="TRANSCRIPTIONAL REGULATORY PROTEIN"/>
    <property type="match status" value="1"/>
</dbReference>
<gene>
    <name evidence="5" type="ORF">E2553_35365</name>
</gene>
<dbReference type="GO" id="GO:0003677">
    <property type="term" value="F:DNA binding"/>
    <property type="evidence" value="ECO:0007669"/>
    <property type="project" value="UniProtKB-KW"/>
</dbReference>
<dbReference type="EMBL" id="SNVI01000002">
    <property type="protein sequence ID" value="TFE41915.1"/>
    <property type="molecule type" value="Genomic_DNA"/>
</dbReference>
<proteinExistence type="predicted"/>
<dbReference type="SUPFAM" id="SSF46785">
    <property type="entry name" value="Winged helix' DNA-binding domain"/>
    <property type="match status" value="1"/>
</dbReference>
<evidence type="ECO:0000259" key="4">
    <source>
        <dbReference type="PROSITE" id="PS51118"/>
    </source>
</evidence>
<dbReference type="Pfam" id="PF01638">
    <property type="entry name" value="HxlR"/>
    <property type="match status" value="1"/>
</dbReference>
<feature type="domain" description="HTH hxlR-type" evidence="4">
    <location>
        <begin position="12"/>
        <end position="109"/>
    </location>
</feature>
<name>A0A4Y8MX08_9BURK</name>
<dbReference type="Gene3D" id="1.10.10.10">
    <property type="entry name" value="Winged helix-like DNA-binding domain superfamily/Winged helix DNA-binding domain"/>
    <property type="match status" value="1"/>
</dbReference>
<dbReference type="Proteomes" id="UP000297385">
    <property type="component" value="Unassembled WGS sequence"/>
</dbReference>
<dbReference type="GeneID" id="97310969"/>